<evidence type="ECO:0000259" key="1">
    <source>
        <dbReference type="Pfam" id="PF13684"/>
    </source>
</evidence>
<comment type="caution">
    <text evidence="2">The sequence shown here is derived from an EMBL/GenBank/DDBJ whole genome shotgun (WGS) entry which is preliminary data.</text>
</comment>
<feature type="non-terminal residue" evidence="2">
    <location>
        <position position="1"/>
    </location>
</feature>
<evidence type="ECO:0000313" key="2">
    <source>
        <dbReference type="EMBL" id="GAH70747.1"/>
    </source>
</evidence>
<name>X1HMN1_9ZZZZ</name>
<organism evidence="2">
    <name type="scientific">marine sediment metagenome</name>
    <dbReference type="NCBI Taxonomy" id="412755"/>
    <lineage>
        <taxon>unclassified sequences</taxon>
        <taxon>metagenomes</taxon>
        <taxon>ecological metagenomes</taxon>
    </lineage>
</organism>
<reference evidence="2" key="1">
    <citation type="journal article" date="2014" name="Front. Microbiol.">
        <title>High frequency of phylogenetically diverse reductive dehalogenase-homologous genes in deep subseafloor sedimentary metagenomes.</title>
        <authorList>
            <person name="Kawai M."/>
            <person name="Futagami T."/>
            <person name="Toyoda A."/>
            <person name="Takaki Y."/>
            <person name="Nishi S."/>
            <person name="Hori S."/>
            <person name="Arai W."/>
            <person name="Tsubouchi T."/>
            <person name="Morono Y."/>
            <person name="Uchiyama I."/>
            <person name="Ito T."/>
            <person name="Fujiyama A."/>
            <person name="Inagaki F."/>
            <person name="Takami H."/>
        </authorList>
    </citation>
    <scope>NUCLEOTIDE SEQUENCE</scope>
    <source>
        <strain evidence="2">Expedition CK06-06</strain>
    </source>
</reference>
<accession>X1HMN1</accession>
<dbReference type="InterPro" id="IPR033470">
    <property type="entry name" value="FakA-like_C"/>
</dbReference>
<dbReference type="AlphaFoldDB" id="X1HMN1"/>
<gene>
    <name evidence="2" type="ORF">S03H2_43485</name>
</gene>
<feature type="domain" description="Fatty acid kinase subunit A-like C-terminal" evidence="1">
    <location>
        <begin position="5"/>
        <end position="56"/>
    </location>
</feature>
<dbReference type="Pfam" id="PF13684">
    <property type="entry name" value="FakA-like_C"/>
    <property type="match status" value="1"/>
</dbReference>
<proteinExistence type="predicted"/>
<sequence length="56" mass="6551">KLDLGEAEVITIYYRGDAERFELDQVILSIREQHPQLQVELVRGGQPHYHYIVSVE</sequence>
<dbReference type="EMBL" id="BARU01027130">
    <property type="protein sequence ID" value="GAH70747.1"/>
    <property type="molecule type" value="Genomic_DNA"/>
</dbReference>
<protein>
    <recommendedName>
        <fullName evidence="1">Fatty acid kinase subunit A-like C-terminal domain-containing protein</fullName>
    </recommendedName>
</protein>